<evidence type="ECO:0000256" key="1">
    <source>
        <dbReference type="SAM" id="MobiDB-lite"/>
    </source>
</evidence>
<organism evidence="2 3">
    <name type="scientific">Jimgerdemannia flammicorona</name>
    <dbReference type="NCBI Taxonomy" id="994334"/>
    <lineage>
        <taxon>Eukaryota</taxon>
        <taxon>Fungi</taxon>
        <taxon>Fungi incertae sedis</taxon>
        <taxon>Mucoromycota</taxon>
        <taxon>Mucoromycotina</taxon>
        <taxon>Endogonomycetes</taxon>
        <taxon>Endogonales</taxon>
        <taxon>Endogonaceae</taxon>
        <taxon>Jimgerdemannia</taxon>
    </lineage>
</organism>
<accession>A0A433DBF2</accession>
<dbReference type="EMBL" id="RBNI01003628">
    <property type="protein sequence ID" value="RUP48171.1"/>
    <property type="molecule type" value="Genomic_DNA"/>
</dbReference>
<name>A0A433DBF2_9FUNG</name>
<protein>
    <recommendedName>
        <fullName evidence="4">PPPDE domain-containing protein</fullName>
    </recommendedName>
</protein>
<reference evidence="2 3" key="1">
    <citation type="journal article" date="2018" name="New Phytol.">
        <title>Phylogenomics of Endogonaceae and evolution of mycorrhizas within Mucoromycota.</title>
        <authorList>
            <person name="Chang Y."/>
            <person name="Desiro A."/>
            <person name="Na H."/>
            <person name="Sandor L."/>
            <person name="Lipzen A."/>
            <person name="Clum A."/>
            <person name="Barry K."/>
            <person name="Grigoriev I.V."/>
            <person name="Martin F.M."/>
            <person name="Stajich J.E."/>
            <person name="Smith M.E."/>
            <person name="Bonito G."/>
            <person name="Spatafora J.W."/>
        </authorList>
    </citation>
    <scope>NUCLEOTIDE SEQUENCE [LARGE SCALE GENOMIC DNA]</scope>
    <source>
        <strain evidence="2 3">GMNB39</strain>
    </source>
</reference>
<feature type="region of interest" description="Disordered" evidence="1">
    <location>
        <begin position="187"/>
        <end position="215"/>
    </location>
</feature>
<evidence type="ECO:0008006" key="4">
    <source>
        <dbReference type="Google" id="ProtNLM"/>
    </source>
</evidence>
<sequence length="281" mass="31631">MYRGDYPGFPGLDLHLFFGAYPSPVPLHPIRTSDLGRDQKPILASWPHHRASTTGTVSSLSKSPNQPGVIDICSWVIDEPRMGGDHVCIRINTPRGKWYSVGQYRPQKMGFHEQFVFSMKIKPIKFTCPDVSEFWRGPHRLRLRNHQFRKMKKQVEQYQPNREYTYQLFHGNCTRYSRSIAEMASTSLPPSSSSSFSSATSRSTTSRGGFSTQSSPPPFLVKSWTVCFNTFGLLWESGIVDKEVKEAPSTATCNPTSRTCTIDGPRKVHHPTIPTPSATSC</sequence>
<keyword evidence="3" id="KW-1185">Reference proteome</keyword>
<dbReference type="Proteomes" id="UP000268093">
    <property type="component" value="Unassembled WGS sequence"/>
</dbReference>
<proteinExistence type="predicted"/>
<evidence type="ECO:0000313" key="2">
    <source>
        <dbReference type="EMBL" id="RUP48171.1"/>
    </source>
</evidence>
<evidence type="ECO:0000313" key="3">
    <source>
        <dbReference type="Proteomes" id="UP000268093"/>
    </source>
</evidence>
<feature type="compositionally biased region" description="Low complexity" evidence="1">
    <location>
        <begin position="187"/>
        <end position="214"/>
    </location>
</feature>
<comment type="caution">
    <text evidence="2">The sequence shown here is derived from an EMBL/GenBank/DDBJ whole genome shotgun (WGS) entry which is preliminary data.</text>
</comment>
<dbReference type="OrthoDB" id="5577077at2759"/>
<dbReference type="AlphaFoldDB" id="A0A433DBF2"/>
<gene>
    <name evidence="2" type="ORF">BC936DRAFT_144873</name>
</gene>
<feature type="non-terminal residue" evidence="2">
    <location>
        <position position="281"/>
    </location>
</feature>